<dbReference type="STRING" id="1035.BN961_03289"/>
<keyword evidence="2" id="KW-1185">Reference proteome</keyword>
<organism evidence="1 2">
    <name type="scientific">Afipia felis</name>
    <name type="common">Cat scratch disease bacillus</name>
    <dbReference type="NCBI Taxonomy" id="1035"/>
    <lineage>
        <taxon>Bacteria</taxon>
        <taxon>Pseudomonadati</taxon>
        <taxon>Pseudomonadota</taxon>
        <taxon>Alphaproteobacteria</taxon>
        <taxon>Hyphomicrobiales</taxon>
        <taxon>Nitrobacteraceae</taxon>
        <taxon>Afipia</taxon>
    </lineage>
</organism>
<reference evidence="1 2" key="1">
    <citation type="journal article" date="2014" name="Genome Announc.">
        <title>Genome Sequence of Afipia felis Strain 76713, Isolated in Hospital Water Using an Amoeba Co-Culture Procedure.</title>
        <authorList>
            <person name="Benamar S."/>
            <person name="La Scola B."/>
            <person name="Croce O."/>
        </authorList>
    </citation>
    <scope>NUCLEOTIDE SEQUENCE [LARGE SCALE GENOMIC DNA]</scope>
    <source>
        <strain evidence="1 2">76713</strain>
    </source>
</reference>
<proteinExistence type="predicted"/>
<dbReference type="AlphaFoldDB" id="A0A090MUB0"/>
<name>A0A090MUB0_AFIFE</name>
<dbReference type="EMBL" id="CCAZ020000002">
    <property type="protein sequence ID" value="CEG09857.1"/>
    <property type="molecule type" value="Genomic_DNA"/>
</dbReference>
<comment type="caution">
    <text evidence="1">The sequence shown here is derived from an EMBL/GenBank/DDBJ whole genome shotgun (WGS) entry which is preliminary data.</text>
</comment>
<sequence length="52" mass="5870">MAECQFIRDSRPSSHPLLSMPAVRLRRHRRTMFRRGGRVPLGLPVIGVSSAI</sequence>
<accession>A0A090MUB0</accession>
<evidence type="ECO:0000313" key="2">
    <source>
        <dbReference type="Proteomes" id="UP000035762"/>
    </source>
</evidence>
<protein>
    <submittedName>
        <fullName evidence="1">Uncharacterized protein</fullName>
    </submittedName>
</protein>
<dbReference type="Proteomes" id="UP000035762">
    <property type="component" value="Unassembled WGS sequence"/>
</dbReference>
<evidence type="ECO:0000313" key="1">
    <source>
        <dbReference type="EMBL" id="CEG09857.1"/>
    </source>
</evidence>
<gene>
    <name evidence="1" type="ORF">BN961_03289</name>
</gene>